<evidence type="ECO:0000313" key="2">
    <source>
        <dbReference type="EMBL" id="CUK14064.1"/>
    </source>
</evidence>
<dbReference type="STRING" id="1715693.PH7735_03867"/>
<gene>
    <name evidence="2" type="ORF">PH7735_03867</name>
</gene>
<dbReference type="Proteomes" id="UP000051870">
    <property type="component" value="Unassembled WGS sequence"/>
</dbReference>
<dbReference type="RefSeq" id="WP_058313034.1">
    <property type="nucleotide sequence ID" value="NZ_CYTW01000007.1"/>
</dbReference>
<name>A0A0N7MAN9_9RHOB</name>
<keyword evidence="1" id="KW-0732">Signal</keyword>
<dbReference type="AlphaFoldDB" id="A0A0N7MAN9"/>
<organism evidence="2 3">
    <name type="scientific">Shimia thalassica</name>
    <dbReference type="NCBI Taxonomy" id="1715693"/>
    <lineage>
        <taxon>Bacteria</taxon>
        <taxon>Pseudomonadati</taxon>
        <taxon>Pseudomonadota</taxon>
        <taxon>Alphaproteobacteria</taxon>
        <taxon>Rhodobacterales</taxon>
        <taxon>Roseobacteraceae</taxon>
    </lineage>
</organism>
<proteinExistence type="predicted"/>
<evidence type="ECO:0008006" key="4">
    <source>
        <dbReference type="Google" id="ProtNLM"/>
    </source>
</evidence>
<accession>A0A0N7MAN9</accession>
<sequence length="160" mass="16787">MKKGLVLALVFVAGGSLAAPHVDHGVSGEWAIRVNPDNGNGCYMQKAFQTGTVVLVGVAPDANGAYFSAYNPEWTHIIEGDTGSVLLDFGDARFQGEVVGDTHEGSLGGYAFFDNPEFVTEFAKRQSVIITGSKGSTEEIDLSGSSKAIAAVRACQAEQT</sequence>
<dbReference type="EMBL" id="CYTW01000007">
    <property type="protein sequence ID" value="CUK14064.1"/>
    <property type="molecule type" value="Genomic_DNA"/>
</dbReference>
<evidence type="ECO:0000256" key="1">
    <source>
        <dbReference type="SAM" id="SignalP"/>
    </source>
</evidence>
<feature type="signal peptide" evidence="1">
    <location>
        <begin position="1"/>
        <end position="18"/>
    </location>
</feature>
<dbReference type="GeneID" id="83882835"/>
<reference evidence="3" key="1">
    <citation type="submission" date="2015-09" db="EMBL/GenBank/DDBJ databases">
        <authorList>
            <person name="Rodrigo-Torres Lidia"/>
            <person name="Arahal R.David."/>
        </authorList>
    </citation>
    <scope>NUCLEOTIDE SEQUENCE [LARGE SCALE GENOMIC DNA]</scope>
    <source>
        <strain evidence="3">CECT 7735</strain>
    </source>
</reference>
<feature type="chain" id="PRO_5006016036" description="NosL" evidence="1">
    <location>
        <begin position="19"/>
        <end position="160"/>
    </location>
</feature>
<protein>
    <recommendedName>
        <fullName evidence="4">NosL</fullName>
    </recommendedName>
</protein>
<keyword evidence="3" id="KW-1185">Reference proteome</keyword>
<evidence type="ECO:0000313" key="3">
    <source>
        <dbReference type="Proteomes" id="UP000051870"/>
    </source>
</evidence>